<dbReference type="PANTHER" id="PTHR43685">
    <property type="entry name" value="GLYCOSYLTRANSFERASE"/>
    <property type="match status" value="1"/>
</dbReference>
<evidence type="ECO:0000256" key="1">
    <source>
        <dbReference type="SAM" id="Phobius"/>
    </source>
</evidence>
<keyword evidence="1" id="KW-1133">Transmembrane helix</keyword>
<name>A0A2W4WQQ6_9CYAN</name>
<proteinExistence type="predicted"/>
<dbReference type="Gene3D" id="3.90.550.10">
    <property type="entry name" value="Spore Coat Polysaccharide Biosynthesis Protein SpsA, Chain A"/>
    <property type="match status" value="1"/>
</dbReference>
<comment type="caution">
    <text evidence="3">The sequence shown here is derived from an EMBL/GenBank/DDBJ whole genome shotgun (WGS) entry which is preliminary data.</text>
</comment>
<organism evidence="3 4">
    <name type="scientific">Pseudanabaena frigida</name>
    <dbReference type="NCBI Taxonomy" id="945775"/>
    <lineage>
        <taxon>Bacteria</taxon>
        <taxon>Bacillati</taxon>
        <taxon>Cyanobacteriota</taxon>
        <taxon>Cyanophyceae</taxon>
        <taxon>Pseudanabaenales</taxon>
        <taxon>Pseudanabaenaceae</taxon>
        <taxon>Pseudanabaena</taxon>
    </lineage>
</organism>
<dbReference type="PANTHER" id="PTHR43685:SF2">
    <property type="entry name" value="GLYCOSYLTRANSFERASE 2-LIKE DOMAIN-CONTAINING PROTEIN"/>
    <property type="match status" value="1"/>
</dbReference>
<dbReference type="Pfam" id="PF00535">
    <property type="entry name" value="Glycos_transf_2"/>
    <property type="match status" value="1"/>
</dbReference>
<reference evidence="3 4" key="2">
    <citation type="submission" date="2018-06" db="EMBL/GenBank/DDBJ databases">
        <title>Metagenomic assembly of (sub)arctic Cyanobacteria and their associated microbiome from non-axenic cultures.</title>
        <authorList>
            <person name="Baurain D."/>
        </authorList>
    </citation>
    <scope>NUCLEOTIDE SEQUENCE [LARGE SCALE GENOMIC DNA]</scope>
    <source>
        <strain evidence="3">ULC066bin1</strain>
    </source>
</reference>
<dbReference type="InterPro" id="IPR029044">
    <property type="entry name" value="Nucleotide-diphossugar_trans"/>
</dbReference>
<protein>
    <recommendedName>
        <fullName evidence="2">Glycosyltransferase 2-like domain-containing protein</fullName>
    </recommendedName>
</protein>
<gene>
    <name evidence="3" type="ORF">DCF19_02975</name>
</gene>
<dbReference type="SUPFAM" id="SSF53448">
    <property type="entry name" value="Nucleotide-diphospho-sugar transferases"/>
    <property type="match status" value="1"/>
</dbReference>
<evidence type="ECO:0000313" key="4">
    <source>
        <dbReference type="Proteomes" id="UP000249467"/>
    </source>
</evidence>
<evidence type="ECO:0000259" key="2">
    <source>
        <dbReference type="Pfam" id="PF00535"/>
    </source>
</evidence>
<sequence length="317" mass="36215">MNALNQIYTKCCIVIPYKDSSHILARCLNSLLSSIPLTTSIVVIDDGSQISGKTDPHLVDFWRDRRLNLLQHSQNLGAGAARNTGIQWCYEQGIEIVVLLDSDCSVQSGFVESHCQLHDRYPEVMVFGGAICGIGKGIWANVDNLMSWFTSIPNSPMREVKGIYHIPTTNMSLKLKMLDREIPLFDIHLRTGEDVRLVKRLRSNGYKLMFSPQPEISHYDRQGFADFLQHQYRWGLHTFVLRFPNYQHNKLVRFLLVPLFILLLPLFAIAASSVSIAPWLRQSLKYLWYFPIVFCVYLWKGLAVIVGTCNPQLATIE</sequence>
<dbReference type="EMBL" id="QBML01000003">
    <property type="protein sequence ID" value="PZO44179.1"/>
    <property type="molecule type" value="Genomic_DNA"/>
</dbReference>
<dbReference type="InterPro" id="IPR050834">
    <property type="entry name" value="Glycosyltransf_2"/>
</dbReference>
<feature type="domain" description="Glycosyltransferase 2-like" evidence="2">
    <location>
        <begin position="12"/>
        <end position="140"/>
    </location>
</feature>
<keyword evidence="1" id="KW-0812">Transmembrane</keyword>
<dbReference type="AlphaFoldDB" id="A0A2W4WQQ6"/>
<dbReference type="Proteomes" id="UP000249467">
    <property type="component" value="Unassembled WGS sequence"/>
</dbReference>
<dbReference type="InterPro" id="IPR001173">
    <property type="entry name" value="Glyco_trans_2-like"/>
</dbReference>
<accession>A0A2W4WQQ6</accession>
<feature type="transmembrane region" description="Helical" evidence="1">
    <location>
        <begin position="286"/>
        <end position="309"/>
    </location>
</feature>
<evidence type="ECO:0000313" key="3">
    <source>
        <dbReference type="EMBL" id="PZO44179.1"/>
    </source>
</evidence>
<feature type="transmembrane region" description="Helical" evidence="1">
    <location>
        <begin position="251"/>
        <end position="280"/>
    </location>
</feature>
<keyword evidence="1" id="KW-0472">Membrane</keyword>
<reference evidence="3 4" key="1">
    <citation type="submission" date="2018-04" db="EMBL/GenBank/DDBJ databases">
        <authorList>
            <person name="Go L.Y."/>
            <person name="Mitchell J.A."/>
        </authorList>
    </citation>
    <scope>NUCLEOTIDE SEQUENCE [LARGE SCALE GENOMIC DNA]</scope>
    <source>
        <strain evidence="3">ULC066bin1</strain>
    </source>
</reference>